<evidence type="ECO:0000313" key="3">
    <source>
        <dbReference type="Proteomes" id="UP001160148"/>
    </source>
</evidence>
<dbReference type="AlphaFoldDB" id="A0AAV0WKF4"/>
<dbReference type="InterPro" id="IPR008906">
    <property type="entry name" value="HATC_C_dom"/>
</dbReference>
<evidence type="ECO:0000313" key="2">
    <source>
        <dbReference type="EMBL" id="CAI6355991.1"/>
    </source>
</evidence>
<organism evidence="2 3">
    <name type="scientific">Macrosiphum euphorbiae</name>
    <name type="common">potato aphid</name>
    <dbReference type="NCBI Taxonomy" id="13131"/>
    <lineage>
        <taxon>Eukaryota</taxon>
        <taxon>Metazoa</taxon>
        <taxon>Ecdysozoa</taxon>
        <taxon>Arthropoda</taxon>
        <taxon>Hexapoda</taxon>
        <taxon>Insecta</taxon>
        <taxon>Pterygota</taxon>
        <taxon>Neoptera</taxon>
        <taxon>Paraneoptera</taxon>
        <taxon>Hemiptera</taxon>
        <taxon>Sternorrhyncha</taxon>
        <taxon>Aphidomorpha</taxon>
        <taxon>Aphidoidea</taxon>
        <taxon>Aphididae</taxon>
        <taxon>Macrosiphini</taxon>
        <taxon>Macrosiphum</taxon>
    </lineage>
</organism>
<gene>
    <name evidence="2" type="ORF">MEUPH1_LOCUS11781</name>
</gene>
<feature type="domain" description="HAT C-terminal dimerisation" evidence="1">
    <location>
        <begin position="105"/>
        <end position="181"/>
    </location>
</feature>
<keyword evidence="3" id="KW-1185">Reference proteome</keyword>
<reference evidence="2 3" key="1">
    <citation type="submission" date="2023-01" db="EMBL/GenBank/DDBJ databases">
        <authorList>
            <person name="Whitehead M."/>
        </authorList>
    </citation>
    <scope>NUCLEOTIDE SEQUENCE [LARGE SCALE GENOMIC DNA]</scope>
</reference>
<dbReference type="EMBL" id="CARXXK010000002">
    <property type="protein sequence ID" value="CAI6355991.1"/>
    <property type="molecule type" value="Genomic_DNA"/>
</dbReference>
<protein>
    <recommendedName>
        <fullName evidence="1">HAT C-terminal dimerisation domain-containing protein</fullName>
    </recommendedName>
</protein>
<comment type="caution">
    <text evidence="2">The sequence shown here is derived from an EMBL/GenBank/DDBJ whole genome shotgun (WGS) entry which is preliminary data.</text>
</comment>
<accession>A0AAV0WKF4</accession>
<dbReference type="Pfam" id="PF05699">
    <property type="entry name" value="Dimer_Tnp_hAT"/>
    <property type="match status" value="1"/>
</dbReference>
<dbReference type="PANTHER" id="PTHR45749">
    <property type="match status" value="1"/>
</dbReference>
<dbReference type="Proteomes" id="UP001160148">
    <property type="component" value="Unassembled WGS sequence"/>
</dbReference>
<proteinExistence type="predicted"/>
<dbReference type="PANTHER" id="PTHR45749:SF35">
    <property type="entry name" value="AC-LIKE TRANSPOSASE-RELATED"/>
    <property type="match status" value="1"/>
</dbReference>
<dbReference type="GO" id="GO:0046983">
    <property type="term" value="F:protein dimerization activity"/>
    <property type="evidence" value="ECO:0007669"/>
    <property type="project" value="InterPro"/>
</dbReference>
<dbReference type="SUPFAM" id="SSF53098">
    <property type="entry name" value="Ribonuclease H-like"/>
    <property type="match status" value="1"/>
</dbReference>
<dbReference type="InterPro" id="IPR012337">
    <property type="entry name" value="RNaseH-like_sf"/>
</dbReference>
<sequence length="205" mass="23620">MLNGLIKSIQEIIENGFQKCLSEAKDMAKSLNITSEFTNKRTSVESKDTENKFRAQCYEALDSILSSLCWRFEKMSQISSDFNFLSELYSEIENFKYQAPLLMTKFENATQLDILKHIHQYSLKDLYPNLEVALRIFLTIPVTTASCERSFSKLKIIKNYLRSTISQNRLTGMAILSIEKDIVKTISFDDVIDQFASIKSRKVPL</sequence>
<evidence type="ECO:0000259" key="1">
    <source>
        <dbReference type="Pfam" id="PF05699"/>
    </source>
</evidence>
<name>A0AAV0WKF4_9HEMI</name>